<evidence type="ECO:0000256" key="7">
    <source>
        <dbReference type="HAMAP-Rule" id="MF_01325"/>
    </source>
</evidence>
<keyword evidence="12" id="KW-1185">Reference proteome</keyword>
<evidence type="ECO:0000256" key="9">
    <source>
        <dbReference type="RuleBase" id="RU003906"/>
    </source>
</evidence>
<protein>
    <recommendedName>
        <fullName evidence="6 7">Large ribosomal subunit protein uL3</fullName>
    </recommendedName>
</protein>
<proteinExistence type="inferred from homology"/>
<dbReference type="GO" id="GO:0019843">
    <property type="term" value="F:rRNA binding"/>
    <property type="evidence" value="ECO:0007669"/>
    <property type="project" value="UniProtKB-UniRule"/>
</dbReference>
<dbReference type="GO" id="GO:0022625">
    <property type="term" value="C:cytosolic large ribosomal subunit"/>
    <property type="evidence" value="ECO:0007669"/>
    <property type="project" value="TreeGrafter"/>
</dbReference>
<name>A0A2S9YGH1_9BACT</name>
<dbReference type="PROSITE" id="PS00474">
    <property type="entry name" value="RIBOSOMAL_L3"/>
    <property type="match status" value="1"/>
</dbReference>
<dbReference type="InterPro" id="IPR019926">
    <property type="entry name" value="Ribosomal_uL3_CS"/>
</dbReference>
<evidence type="ECO:0000256" key="10">
    <source>
        <dbReference type="SAM" id="MobiDB-lite"/>
    </source>
</evidence>
<keyword evidence="3 7" id="KW-0694">RNA-binding</keyword>
<comment type="subunit">
    <text evidence="7 9">Part of the 50S ribosomal subunit. Forms a cluster with proteins L14 and L19.</text>
</comment>
<keyword evidence="2 7" id="KW-0699">rRNA-binding</keyword>
<evidence type="ECO:0000256" key="2">
    <source>
        <dbReference type="ARBA" id="ARBA00022730"/>
    </source>
</evidence>
<evidence type="ECO:0000313" key="12">
    <source>
        <dbReference type="Proteomes" id="UP000237968"/>
    </source>
</evidence>
<dbReference type="GO" id="GO:0006412">
    <property type="term" value="P:translation"/>
    <property type="evidence" value="ECO:0007669"/>
    <property type="project" value="UniProtKB-UniRule"/>
</dbReference>
<dbReference type="InterPro" id="IPR019927">
    <property type="entry name" value="Ribosomal_uL3_bac/org-type"/>
</dbReference>
<evidence type="ECO:0000256" key="8">
    <source>
        <dbReference type="RuleBase" id="RU003905"/>
    </source>
</evidence>
<dbReference type="SUPFAM" id="SSF50447">
    <property type="entry name" value="Translation proteins"/>
    <property type="match status" value="1"/>
</dbReference>
<dbReference type="PANTHER" id="PTHR11229:SF16">
    <property type="entry name" value="LARGE RIBOSOMAL SUBUNIT PROTEIN UL3C"/>
    <property type="match status" value="1"/>
</dbReference>
<sequence length="224" mass="24545">MNRQMGLLTKKLGMTEYYNEDGDRISVTVLLAKGNVVLGHRTVERDGYSALQLAFDDQKPSRLSKPKLGQFKKIEAAPKRKIREFRVPAEVAEKYPIGSEVPLEVFEAGQVVDVTGTSKGKGYQGVMKRHGMRGEKRTHGQHEVYRHGGSIGCRLTPGRVLPGKAMAGQMGNATVTVQNLKIAKVLPEKGLILVRGPVPGGKNGYVQVRHAVKSAIRARHGKKN</sequence>
<dbReference type="FunFam" id="3.30.160.810:FF:000001">
    <property type="entry name" value="50S ribosomal protein L3"/>
    <property type="match status" value="1"/>
</dbReference>
<dbReference type="FunFam" id="2.40.30.10:FF:000004">
    <property type="entry name" value="50S ribosomal protein L3"/>
    <property type="match status" value="1"/>
</dbReference>
<reference evidence="11 12" key="1">
    <citation type="submission" date="2018-03" db="EMBL/GenBank/DDBJ databases">
        <title>Draft Genome Sequences of the Obligatory Marine Myxobacteria Enhygromyxa salina SWB005.</title>
        <authorList>
            <person name="Poehlein A."/>
            <person name="Moghaddam J.A."/>
            <person name="Harms H."/>
            <person name="Alanjari M."/>
            <person name="Koenig G.M."/>
            <person name="Daniel R."/>
            <person name="Schaeberle T.F."/>
        </authorList>
    </citation>
    <scope>NUCLEOTIDE SEQUENCE [LARGE SCALE GENOMIC DNA]</scope>
    <source>
        <strain evidence="11 12">SWB005</strain>
    </source>
</reference>
<comment type="caution">
    <text evidence="11">The sequence shown here is derived from an EMBL/GenBank/DDBJ whole genome shotgun (WGS) entry which is preliminary data.</text>
</comment>
<evidence type="ECO:0000256" key="1">
    <source>
        <dbReference type="ARBA" id="ARBA00006540"/>
    </source>
</evidence>
<dbReference type="HAMAP" id="MF_01325_B">
    <property type="entry name" value="Ribosomal_uL3_B"/>
    <property type="match status" value="1"/>
</dbReference>
<comment type="similarity">
    <text evidence="1 7 8">Belongs to the universal ribosomal protein uL3 family.</text>
</comment>
<keyword evidence="5 7" id="KW-0687">Ribonucleoprotein</keyword>
<accession>A0A2S9YGH1</accession>
<dbReference type="EMBL" id="PVNK01000059">
    <property type="protein sequence ID" value="PRQ04142.1"/>
    <property type="molecule type" value="Genomic_DNA"/>
</dbReference>
<dbReference type="InterPro" id="IPR009000">
    <property type="entry name" value="Transl_B-barrel_sf"/>
</dbReference>
<dbReference type="PANTHER" id="PTHR11229">
    <property type="entry name" value="50S RIBOSOMAL PROTEIN L3"/>
    <property type="match status" value="1"/>
</dbReference>
<dbReference type="Gene3D" id="3.30.160.810">
    <property type="match status" value="1"/>
</dbReference>
<evidence type="ECO:0000256" key="4">
    <source>
        <dbReference type="ARBA" id="ARBA00022980"/>
    </source>
</evidence>
<dbReference type="NCBIfam" id="TIGR03625">
    <property type="entry name" value="L3_bact"/>
    <property type="match status" value="1"/>
</dbReference>
<dbReference type="Pfam" id="PF00297">
    <property type="entry name" value="Ribosomal_L3"/>
    <property type="match status" value="1"/>
</dbReference>
<evidence type="ECO:0000256" key="3">
    <source>
        <dbReference type="ARBA" id="ARBA00022884"/>
    </source>
</evidence>
<evidence type="ECO:0000313" key="11">
    <source>
        <dbReference type="EMBL" id="PRQ04142.1"/>
    </source>
</evidence>
<dbReference type="GO" id="GO:0003735">
    <property type="term" value="F:structural constituent of ribosome"/>
    <property type="evidence" value="ECO:0007669"/>
    <property type="project" value="UniProtKB-UniRule"/>
</dbReference>
<dbReference type="Gene3D" id="2.40.30.10">
    <property type="entry name" value="Translation factors"/>
    <property type="match status" value="1"/>
</dbReference>
<keyword evidence="4 7" id="KW-0689">Ribosomal protein</keyword>
<feature type="compositionally biased region" description="Basic and acidic residues" evidence="10">
    <location>
        <begin position="132"/>
        <end position="141"/>
    </location>
</feature>
<comment type="function">
    <text evidence="7 9">One of the primary rRNA binding proteins, it binds directly near the 3'-end of the 23S rRNA, where it nucleates assembly of the 50S subunit.</text>
</comment>
<dbReference type="OrthoDB" id="9806135at2"/>
<dbReference type="Proteomes" id="UP000237968">
    <property type="component" value="Unassembled WGS sequence"/>
</dbReference>
<evidence type="ECO:0000256" key="5">
    <source>
        <dbReference type="ARBA" id="ARBA00023274"/>
    </source>
</evidence>
<gene>
    <name evidence="7 11" type="primary">rplC</name>
    <name evidence="11" type="ORF">ENSA5_10520</name>
</gene>
<dbReference type="AlphaFoldDB" id="A0A2S9YGH1"/>
<evidence type="ECO:0000256" key="6">
    <source>
        <dbReference type="ARBA" id="ARBA00035243"/>
    </source>
</evidence>
<dbReference type="InterPro" id="IPR000597">
    <property type="entry name" value="Ribosomal_uL3"/>
</dbReference>
<organism evidence="11 12">
    <name type="scientific">Enhygromyxa salina</name>
    <dbReference type="NCBI Taxonomy" id="215803"/>
    <lineage>
        <taxon>Bacteria</taxon>
        <taxon>Pseudomonadati</taxon>
        <taxon>Myxococcota</taxon>
        <taxon>Polyangia</taxon>
        <taxon>Nannocystales</taxon>
        <taxon>Nannocystaceae</taxon>
        <taxon>Enhygromyxa</taxon>
    </lineage>
</organism>
<feature type="region of interest" description="Disordered" evidence="10">
    <location>
        <begin position="119"/>
        <end position="141"/>
    </location>
</feature>